<proteinExistence type="predicted"/>
<dbReference type="PROSITE" id="PS00062">
    <property type="entry name" value="ALDOKETO_REDUCTASE_2"/>
    <property type="match status" value="1"/>
</dbReference>
<accession>A0A9P0L4T5</accession>
<dbReference type="PROSITE" id="PS00063">
    <property type="entry name" value="ALDOKETO_REDUCTASE_3"/>
    <property type="match status" value="1"/>
</dbReference>
<dbReference type="Gene3D" id="3.20.20.100">
    <property type="entry name" value="NADP-dependent oxidoreductase domain"/>
    <property type="match status" value="1"/>
</dbReference>
<evidence type="ECO:0000256" key="3">
    <source>
        <dbReference type="PIRSR" id="PIRSR000097-3"/>
    </source>
</evidence>
<evidence type="ECO:0000313" key="5">
    <source>
        <dbReference type="EMBL" id="CAH1985451.1"/>
    </source>
</evidence>
<dbReference type="Proteomes" id="UP001152888">
    <property type="component" value="Unassembled WGS sequence"/>
</dbReference>
<protein>
    <recommendedName>
        <fullName evidence="4">NADP-dependent oxidoreductase domain-containing protein</fullName>
    </recommendedName>
</protein>
<evidence type="ECO:0000256" key="2">
    <source>
        <dbReference type="PIRSR" id="PIRSR000097-2"/>
    </source>
</evidence>
<dbReference type="PIRSF" id="PIRSF000097">
    <property type="entry name" value="AKR"/>
    <property type="match status" value="1"/>
</dbReference>
<dbReference type="OrthoDB" id="416253at2759"/>
<feature type="active site" description="Proton donor" evidence="1">
    <location>
        <position position="52"/>
    </location>
</feature>
<keyword evidence="6" id="KW-1185">Reference proteome</keyword>
<dbReference type="Pfam" id="PF00248">
    <property type="entry name" value="Aldo_ket_red"/>
    <property type="match status" value="1"/>
</dbReference>
<dbReference type="EMBL" id="CAKOFQ010006980">
    <property type="protein sequence ID" value="CAH1985451.1"/>
    <property type="molecule type" value="Genomic_DNA"/>
</dbReference>
<evidence type="ECO:0000259" key="4">
    <source>
        <dbReference type="Pfam" id="PF00248"/>
    </source>
</evidence>
<name>A0A9P0L4T5_ACAOB</name>
<dbReference type="AlphaFoldDB" id="A0A9P0L4T5"/>
<feature type="site" description="Lowers pKa of active site Tyr" evidence="3">
    <location>
        <position position="81"/>
    </location>
</feature>
<organism evidence="5 6">
    <name type="scientific">Acanthoscelides obtectus</name>
    <name type="common">Bean weevil</name>
    <name type="synonym">Bruchus obtectus</name>
    <dbReference type="NCBI Taxonomy" id="200917"/>
    <lineage>
        <taxon>Eukaryota</taxon>
        <taxon>Metazoa</taxon>
        <taxon>Ecdysozoa</taxon>
        <taxon>Arthropoda</taxon>
        <taxon>Hexapoda</taxon>
        <taxon>Insecta</taxon>
        <taxon>Pterygota</taxon>
        <taxon>Neoptera</taxon>
        <taxon>Endopterygota</taxon>
        <taxon>Coleoptera</taxon>
        <taxon>Polyphaga</taxon>
        <taxon>Cucujiformia</taxon>
        <taxon>Chrysomeloidea</taxon>
        <taxon>Chrysomelidae</taxon>
        <taxon>Bruchinae</taxon>
        <taxon>Bruchini</taxon>
        <taxon>Acanthoscelides</taxon>
    </lineage>
</organism>
<dbReference type="CDD" id="cd19116">
    <property type="entry name" value="AKR_AKR2E1-5"/>
    <property type="match status" value="1"/>
</dbReference>
<dbReference type="PANTHER" id="PTHR11732">
    <property type="entry name" value="ALDO/KETO REDUCTASE"/>
    <property type="match status" value="1"/>
</dbReference>
<gene>
    <name evidence="5" type="ORF">ACAOBT_LOCUS16684</name>
</gene>
<dbReference type="InterPro" id="IPR018170">
    <property type="entry name" value="Aldo/ket_reductase_CS"/>
</dbReference>
<evidence type="ECO:0000256" key="1">
    <source>
        <dbReference type="PIRSR" id="PIRSR000097-1"/>
    </source>
</evidence>
<comment type="caution">
    <text evidence="5">The sequence shown here is derived from an EMBL/GenBank/DDBJ whole genome shotgun (WGS) entry which is preliminary data.</text>
</comment>
<feature type="binding site" evidence="2">
    <location>
        <position position="114"/>
    </location>
    <ligand>
        <name>substrate</name>
    </ligand>
</feature>
<sequence length="314" mass="35581">MSTIPTVLPLNSGHEIPVVGLGTYKSSSGEVGEAVKYAIQIGYRHIDCAWMYANEAEIGHVLKEILDEGSIKREDLFIVTKLWNNFHARELVVEKLKESLSLLNLTYIDLYLIHWPMGFKENADPLPNDPSAYTDIDYVETWKGMEECVDQGLAKSIGLSNFNEEQITRYLVLENCRIRPAVNQIEVNPNLNQKDLIGFCKEREIVVTGYCPLGRAAQSQVTPGYPVSTLLDQKVVEMGKKYGKTAAQVVLRYLISLGIAVIPKSVNENRIQENIQIFDFDLDPEDISYLDSRNTGQRIATLVAYKDHKYYPFR</sequence>
<dbReference type="SUPFAM" id="SSF51430">
    <property type="entry name" value="NAD(P)-linked oxidoreductase"/>
    <property type="match status" value="1"/>
</dbReference>
<dbReference type="PROSITE" id="PS00798">
    <property type="entry name" value="ALDOKETO_REDUCTASE_1"/>
    <property type="match status" value="1"/>
</dbReference>
<dbReference type="GO" id="GO:0016491">
    <property type="term" value="F:oxidoreductase activity"/>
    <property type="evidence" value="ECO:0007669"/>
    <property type="project" value="InterPro"/>
</dbReference>
<reference evidence="5" key="1">
    <citation type="submission" date="2022-03" db="EMBL/GenBank/DDBJ databases">
        <authorList>
            <person name="Sayadi A."/>
        </authorList>
    </citation>
    <scope>NUCLEOTIDE SEQUENCE</scope>
</reference>
<dbReference type="FunFam" id="3.20.20.100:FF:000023">
    <property type="entry name" value="aldose reductase"/>
    <property type="match status" value="1"/>
</dbReference>
<dbReference type="InterPro" id="IPR044488">
    <property type="entry name" value="AKR2E"/>
</dbReference>
<dbReference type="InterPro" id="IPR020471">
    <property type="entry name" value="AKR"/>
</dbReference>
<dbReference type="InterPro" id="IPR023210">
    <property type="entry name" value="NADP_OxRdtase_dom"/>
</dbReference>
<evidence type="ECO:0000313" key="6">
    <source>
        <dbReference type="Proteomes" id="UP001152888"/>
    </source>
</evidence>
<feature type="domain" description="NADP-dependent oxidoreductase" evidence="4">
    <location>
        <begin position="22"/>
        <end position="292"/>
    </location>
</feature>
<dbReference type="InterPro" id="IPR036812">
    <property type="entry name" value="NAD(P)_OxRdtase_dom_sf"/>
</dbReference>
<dbReference type="PRINTS" id="PR00069">
    <property type="entry name" value="ALDKETRDTASE"/>
</dbReference>